<sequence>MCVASEKITFTSASGATLTAAIDEPVGPVKGWGIMSHGFTLGKDSLATARVCRGLAQHGIGMLRFDNLGLGESEGDFADTSFSLKVQDTVRAAQALRDLGHEPELLVGHSMGGAAVIAAAREIQPNAVATIGAPFDPGHVIHNFEHLMEEIESSGSAELKLGPRRLEITRAFIQDVQAHDLTASIASLRAPLMVIHAPTDNTVGLENAGKIFVKVKHPKSFFSLDGADHLLTQRVHGQRAANMIAAWAEQYFAASE</sequence>
<dbReference type="InterPro" id="IPR029058">
    <property type="entry name" value="AB_hydrolase_fold"/>
</dbReference>
<gene>
    <name evidence="2" type="ORF">EV380_1730</name>
</gene>
<dbReference type="Proteomes" id="UP000292685">
    <property type="component" value="Unassembled WGS sequence"/>
</dbReference>
<proteinExistence type="predicted"/>
<dbReference type="Gene3D" id="3.40.50.1820">
    <property type="entry name" value="alpha/beta hydrolase"/>
    <property type="match status" value="1"/>
</dbReference>
<evidence type="ECO:0000259" key="1">
    <source>
        <dbReference type="Pfam" id="PF12146"/>
    </source>
</evidence>
<dbReference type="SUPFAM" id="SSF53474">
    <property type="entry name" value="alpha/beta-Hydrolases"/>
    <property type="match status" value="1"/>
</dbReference>
<dbReference type="Pfam" id="PF12146">
    <property type="entry name" value="Hydrolase_4"/>
    <property type="match status" value="1"/>
</dbReference>
<evidence type="ECO:0000313" key="2">
    <source>
        <dbReference type="EMBL" id="RZU62141.1"/>
    </source>
</evidence>
<evidence type="ECO:0000313" key="3">
    <source>
        <dbReference type="Proteomes" id="UP000292685"/>
    </source>
</evidence>
<dbReference type="GO" id="GO:0052689">
    <property type="term" value="F:carboxylic ester hydrolase activity"/>
    <property type="evidence" value="ECO:0007669"/>
    <property type="project" value="TreeGrafter"/>
</dbReference>
<dbReference type="InterPro" id="IPR022742">
    <property type="entry name" value="Hydrolase_4"/>
</dbReference>
<protein>
    <submittedName>
        <fullName evidence="2">Putative redox protein</fullName>
    </submittedName>
</protein>
<organism evidence="2 3">
    <name type="scientific">Zhihengliuella halotolerans</name>
    <dbReference type="NCBI Taxonomy" id="370736"/>
    <lineage>
        <taxon>Bacteria</taxon>
        <taxon>Bacillati</taxon>
        <taxon>Actinomycetota</taxon>
        <taxon>Actinomycetes</taxon>
        <taxon>Micrococcales</taxon>
        <taxon>Micrococcaceae</taxon>
        <taxon>Zhihengliuella</taxon>
    </lineage>
</organism>
<name>A0A4Q8AEC0_9MICC</name>
<reference evidence="2 3" key="1">
    <citation type="submission" date="2019-02" db="EMBL/GenBank/DDBJ databases">
        <title>Sequencing the genomes of 1000 actinobacteria strains.</title>
        <authorList>
            <person name="Klenk H.-P."/>
        </authorList>
    </citation>
    <scope>NUCLEOTIDE SEQUENCE [LARGE SCALE GENOMIC DNA]</scope>
    <source>
        <strain evidence="2 3">DSM 17364</strain>
    </source>
</reference>
<comment type="caution">
    <text evidence="2">The sequence shown here is derived from an EMBL/GenBank/DDBJ whole genome shotgun (WGS) entry which is preliminary data.</text>
</comment>
<keyword evidence="3" id="KW-1185">Reference proteome</keyword>
<accession>A0A4Q8AEC0</accession>
<dbReference type="PANTHER" id="PTHR43265:SF1">
    <property type="entry name" value="ESTERASE ESTD"/>
    <property type="match status" value="1"/>
</dbReference>
<dbReference type="AlphaFoldDB" id="A0A4Q8AEC0"/>
<dbReference type="EMBL" id="SHLA01000001">
    <property type="protein sequence ID" value="RZU62141.1"/>
    <property type="molecule type" value="Genomic_DNA"/>
</dbReference>
<dbReference type="PANTHER" id="PTHR43265">
    <property type="entry name" value="ESTERASE ESTD"/>
    <property type="match status" value="1"/>
</dbReference>
<dbReference type="InterPro" id="IPR053145">
    <property type="entry name" value="AB_hydrolase_Est10"/>
</dbReference>
<feature type="domain" description="Serine aminopeptidase S33" evidence="1">
    <location>
        <begin position="34"/>
        <end position="154"/>
    </location>
</feature>